<accession>D7LMB8</accession>
<dbReference type="EMBL" id="GL348717">
    <property type="protein sequence ID" value="EFH51877.1"/>
    <property type="molecule type" value="Genomic_DNA"/>
</dbReference>
<evidence type="ECO:0000313" key="1">
    <source>
        <dbReference type="EMBL" id="EFH51877.1"/>
    </source>
</evidence>
<organism evidence="2">
    <name type="scientific">Arabidopsis lyrata subsp. lyrata</name>
    <name type="common">Lyre-leaved rock-cress</name>
    <dbReference type="NCBI Taxonomy" id="81972"/>
    <lineage>
        <taxon>Eukaryota</taxon>
        <taxon>Viridiplantae</taxon>
        <taxon>Streptophyta</taxon>
        <taxon>Embryophyta</taxon>
        <taxon>Tracheophyta</taxon>
        <taxon>Spermatophyta</taxon>
        <taxon>Magnoliopsida</taxon>
        <taxon>eudicotyledons</taxon>
        <taxon>Gunneridae</taxon>
        <taxon>Pentapetalae</taxon>
        <taxon>rosids</taxon>
        <taxon>malvids</taxon>
        <taxon>Brassicales</taxon>
        <taxon>Brassicaceae</taxon>
        <taxon>Camelineae</taxon>
        <taxon>Arabidopsis</taxon>
    </lineage>
</organism>
<sequence>MAMTRLVSTRRHCLPKVGCLGAIRKRFGSEWRKRFKWSGSSGSSRSNRTSVDQADLVVQERIKWFKWIKQNKCRSSGSGGTRADQAVLVFQNLYLIGESGSNSADQNFI</sequence>
<proteinExistence type="predicted"/>
<keyword evidence="2" id="KW-1185">Reference proteome</keyword>
<gene>
    <name evidence="1" type="ORF">ARALYDRAFT_665046</name>
</gene>
<dbReference type="Gramene" id="Al_scaffold_0005_1081">
    <property type="protein sequence ID" value="Al_scaffold_0005_1081"/>
    <property type="gene ID" value="Al_scaffold_0005_1081"/>
</dbReference>
<name>D7LMB8_ARALL</name>
<evidence type="ECO:0000313" key="2">
    <source>
        <dbReference type="Proteomes" id="UP000008694"/>
    </source>
</evidence>
<reference evidence="2" key="1">
    <citation type="journal article" date="2011" name="Nat. Genet.">
        <title>The Arabidopsis lyrata genome sequence and the basis of rapid genome size change.</title>
        <authorList>
            <person name="Hu T.T."/>
            <person name="Pattyn P."/>
            <person name="Bakker E.G."/>
            <person name="Cao J."/>
            <person name="Cheng J.-F."/>
            <person name="Clark R.M."/>
            <person name="Fahlgren N."/>
            <person name="Fawcett J.A."/>
            <person name="Grimwood J."/>
            <person name="Gundlach H."/>
            <person name="Haberer G."/>
            <person name="Hollister J.D."/>
            <person name="Ossowski S."/>
            <person name="Ottilar R.P."/>
            <person name="Salamov A.A."/>
            <person name="Schneeberger K."/>
            <person name="Spannagl M."/>
            <person name="Wang X."/>
            <person name="Yang L."/>
            <person name="Nasrallah M.E."/>
            <person name="Bergelson J."/>
            <person name="Carrington J.C."/>
            <person name="Gaut B.S."/>
            <person name="Schmutz J."/>
            <person name="Mayer K.F.X."/>
            <person name="Van de Peer Y."/>
            <person name="Grigoriev I.V."/>
            <person name="Nordborg M."/>
            <person name="Weigel D."/>
            <person name="Guo Y.-L."/>
        </authorList>
    </citation>
    <scope>NUCLEOTIDE SEQUENCE [LARGE SCALE GENOMIC DNA]</scope>
    <source>
        <strain evidence="2">cv. MN47</strain>
    </source>
</reference>
<dbReference type="AlphaFoldDB" id="D7LMB8"/>
<protein>
    <submittedName>
        <fullName evidence="1">Predicted protein</fullName>
    </submittedName>
</protein>
<dbReference type="HOGENOM" id="CLU_2187534_0_0_1"/>
<dbReference type="Proteomes" id="UP000008694">
    <property type="component" value="Unassembled WGS sequence"/>
</dbReference>